<dbReference type="InterPro" id="IPR036573">
    <property type="entry name" value="CBM_sf_5/12"/>
</dbReference>
<dbReference type="SUPFAM" id="SSF49899">
    <property type="entry name" value="Concanavalin A-like lectins/glucanases"/>
    <property type="match status" value="1"/>
</dbReference>
<dbReference type="STRING" id="1121322.SAMN02745136_04333"/>
<sequence length="419" mass="46343">MHTLRKKSFGKILALVMVFTLLCGIYTTIQVSAAARGAWAPNTAYAVNDTVTYSGSTYTCLQAHTSLVGWEPSNVPALWEKGGSGSTPPPTTPPATNGVTFYADINYGGTAITLGVGNYTLSQLNAKGIPNDWMSSLKVPDGWTVEVYQNDNFGGTKWTYTSSSSWVGTDVNDQMSSVKILNTAGSGNLVWSDEFNGNSLDSSNWVYDIGTNGNGWGNNELQYYTDRSQNVQVTDGNLVITARKESYGGMSYTSARIKTKDLRQFTYGKIEARIKLPSGETQGIWPAFWMLGSNIDSVGWPNCGEIDIMERVNFDTFANATVHWDSYGHASYGNMSGYIDFSQYHVYSIEWDSEYIRWFVDGIKYNEILIKNGTGNTEEFQKPFFLLFNLAVGGNWPGSPNGATTFPAKMYVDYVRVYR</sequence>
<dbReference type="CDD" id="cd08023">
    <property type="entry name" value="GH16_laminarinase_like"/>
    <property type="match status" value="1"/>
</dbReference>
<dbReference type="InterPro" id="IPR003610">
    <property type="entry name" value="CBM5/12"/>
</dbReference>
<dbReference type="SUPFAM" id="SSF51055">
    <property type="entry name" value="Carbohydrate binding domain"/>
    <property type="match status" value="1"/>
</dbReference>
<dbReference type="EMBL" id="FRAC01000026">
    <property type="protein sequence ID" value="SHL20003.1"/>
    <property type="molecule type" value="Genomic_DNA"/>
</dbReference>
<dbReference type="Gene3D" id="2.60.20.10">
    <property type="entry name" value="Crystallins"/>
    <property type="match status" value="1"/>
</dbReference>
<feature type="domain" description="GH16" evidence="5">
    <location>
        <begin position="164"/>
        <end position="419"/>
    </location>
</feature>
<name>A0A1M6YPH4_9FIRM</name>
<dbReference type="InterPro" id="IPR011024">
    <property type="entry name" value="G_crystallin-like"/>
</dbReference>
<dbReference type="Gene3D" id="2.10.10.20">
    <property type="entry name" value="Carbohydrate-binding module superfamily 5/12"/>
    <property type="match status" value="1"/>
</dbReference>
<dbReference type="GO" id="GO:0030246">
    <property type="term" value="F:carbohydrate binding"/>
    <property type="evidence" value="ECO:0007669"/>
    <property type="project" value="InterPro"/>
</dbReference>
<dbReference type="CDD" id="cd12214">
    <property type="entry name" value="ChiA1_BD"/>
    <property type="match status" value="1"/>
</dbReference>
<evidence type="ECO:0000256" key="1">
    <source>
        <dbReference type="ARBA" id="ARBA00006865"/>
    </source>
</evidence>
<dbReference type="Proteomes" id="UP000184386">
    <property type="component" value="Unassembled WGS sequence"/>
</dbReference>
<dbReference type="InterPro" id="IPR013320">
    <property type="entry name" value="ConA-like_dom_sf"/>
</dbReference>
<dbReference type="InterPro" id="IPR000757">
    <property type="entry name" value="Beta-glucanase-like"/>
</dbReference>
<reference evidence="6 7" key="1">
    <citation type="submission" date="2016-11" db="EMBL/GenBank/DDBJ databases">
        <authorList>
            <person name="Jaros S."/>
            <person name="Januszkiewicz K."/>
            <person name="Wedrychowicz H."/>
        </authorList>
    </citation>
    <scope>NUCLEOTIDE SEQUENCE [LARGE SCALE GENOMIC DNA]</scope>
    <source>
        <strain evidence="6 7">DSM 15929</strain>
    </source>
</reference>
<dbReference type="InterPro" id="IPR050546">
    <property type="entry name" value="Glycosyl_Hydrlase_16"/>
</dbReference>
<evidence type="ECO:0000313" key="7">
    <source>
        <dbReference type="Proteomes" id="UP000184386"/>
    </source>
</evidence>
<dbReference type="GO" id="GO:0004553">
    <property type="term" value="F:hydrolase activity, hydrolyzing O-glycosyl compounds"/>
    <property type="evidence" value="ECO:0007669"/>
    <property type="project" value="InterPro"/>
</dbReference>
<keyword evidence="3" id="KW-0677">Repeat</keyword>
<evidence type="ECO:0000256" key="2">
    <source>
        <dbReference type="ARBA" id="ARBA00009646"/>
    </source>
</evidence>
<dbReference type="SMART" id="SM00247">
    <property type="entry name" value="XTALbg"/>
    <property type="match status" value="1"/>
</dbReference>
<evidence type="ECO:0000259" key="5">
    <source>
        <dbReference type="PROSITE" id="PS51762"/>
    </source>
</evidence>
<gene>
    <name evidence="6" type="ORF">SAMN02745136_04333</name>
</gene>
<comment type="similarity">
    <text evidence="1">Belongs to the glycosyl hydrolase 16 family.</text>
</comment>
<accession>A0A1M6YPH4</accession>
<dbReference type="PROSITE" id="PS51762">
    <property type="entry name" value="GH16_2"/>
    <property type="match status" value="1"/>
</dbReference>
<dbReference type="RefSeq" id="WP_084124573.1">
    <property type="nucleotide sequence ID" value="NZ_FRAC01000026.1"/>
</dbReference>
<dbReference type="GO" id="GO:0005576">
    <property type="term" value="C:extracellular region"/>
    <property type="evidence" value="ECO:0007669"/>
    <property type="project" value="InterPro"/>
</dbReference>
<organism evidence="6 7">
    <name type="scientific">Anaerocolumna jejuensis DSM 15929</name>
    <dbReference type="NCBI Taxonomy" id="1121322"/>
    <lineage>
        <taxon>Bacteria</taxon>
        <taxon>Bacillati</taxon>
        <taxon>Bacillota</taxon>
        <taxon>Clostridia</taxon>
        <taxon>Lachnospirales</taxon>
        <taxon>Lachnospiraceae</taxon>
        <taxon>Anaerocolumna</taxon>
    </lineage>
</organism>
<dbReference type="Pfam" id="PF00722">
    <property type="entry name" value="Glyco_hydro_16"/>
    <property type="match status" value="1"/>
</dbReference>
<comment type="similarity">
    <text evidence="2">Belongs to the beta/gamma-crystallin family.</text>
</comment>
<dbReference type="PANTHER" id="PTHR10963:SF55">
    <property type="entry name" value="GLYCOSIDE HYDROLASE FAMILY 16 PROTEIN"/>
    <property type="match status" value="1"/>
</dbReference>
<dbReference type="SUPFAM" id="SSF49695">
    <property type="entry name" value="gamma-Crystallin-like"/>
    <property type="match status" value="1"/>
</dbReference>
<dbReference type="InterPro" id="IPR001064">
    <property type="entry name" value="Beta/gamma_crystallin"/>
</dbReference>
<evidence type="ECO:0000256" key="3">
    <source>
        <dbReference type="ARBA" id="ARBA00022737"/>
    </source>
</evidence>
<dbReference type="GO" id="GO:0005975">
    <property type="term" value="P:carbohydrate metabolic process"/>
    <property type="evidence" value="ECO:0007669"/>
    <property type="project" value="InterPro"/>
</dbReference>
<keyword evidence="7" id="KW-1185">Reference proteome</keyword>
<dbReference type="PANTHER" id="PTHR10963">
    <property type="entry name" value="GLYCOSYL HYDROLASE-RELATED"/>
    <property type="match status" value="1"/>
</dbReference>
<keyword evidence="4" id="KW-0378">Hydrolase</keyword>
<dbReference type="Gene3D" id="2.60.120.200">
    <property type="match status" value="1"/>
</dbReference>
<protein>
    <submittedName>
        <fullName evidence="6">Carbohydrate binding domain-containing protein</fullName>
    </submittedName>
</protein>
<dbReference type="Pfam" id="PF02839">
    <property type="entry name" value="CBM_5_12"/>
    <property type="match status" value="1"/>
</dbReference>
<evidence type="ECO:0000313" key="6">
    <source>
        <dbReference type="EMBL" id="SHL20003.1"/>
    </source>
</evidence>
<dbReference type="AlphaFoldDB" id="A0A1M6YPH4"/>
<proteinExistence type="inferred from homology"/>
<dbReference type="SMART" id="SM00495">
    <property type="entry name" value="ChtBD3"/>
    <property type="match status" value="1"/>
</dbReference>
<evidence type="ECO:0000256" key="4">
    <source>
        <dbReference type="ARBA" id="ARBA00022801"/>
    </source>
</evidence>